<dbReference type="InterPro" id="IPR029044">
    <property type="entry name" value="Nucleotide-diphossugar_trans"/>
</dbReference>
<comment type="caution">
    <text evidence="2">The sequence shown here is derived from an EMBL/GenBank/DDBJ whole genome shotgun (WGS) entry which is preliminary data.</text>
</comment>
<accession>A0A146G3Y1</accession>
<sequence>MRFSIVTPSLNQGRYLAECLDSVVSQDIETEHWVIDGGSMDETLSILRSRPDARWISEPDRGQSDAINKGLQRVTGDILGYLCADDFLEPGVLSRIAEIFAANPAADFVYGDGYFLESDSGWKRLKRAGAFSIERLRRGNFLLQPAVFWRRRVYERHGGFDTSLQYCMDHEYWLRTCGDTVWHYFAEPLASCRLHADAKTSRALALAWAEAVGMQARYGIHGRPAWDALWMRVAGARYYTLKRRVFALIGRLRK</sequence>
<dbReference type="PANTHER" id="PTHR43685">
    <property type="entry name" value="GLYCOSYLTRANSFERASE"/>
    <property type="match status" value="1"/>
</dbReference>
<dbReference type="Pfam" id="PF00535">
    <property type="entry name" value="Glycos_transf_2"/>
    <property type="match status" value="1"/>
</dbReference>
<reference evidence="3" key="1">
    <citation type="journal article" date="2017" name="Genome Announc.">
        <title>Draft Genome Sequence of Terrimicrobium sacchariphilum NM-5T, a Facultative Anaerobic Soil Bacterium of the Class Spartobacteria.</title>
        <authorList>
            <person name="Qiu Y.L."/>
            <person name="Tourlousse D.M."/>
            <person name="Matsuura N."/>
            <person name="Ohashi A."/>
            <person name="Sekiguchi Y."/>
        </authorList>
    </citation>
    <scope>NUCLEOTIDE SEQUENCE [LARGE SCALE GENOMIC DNA]</scope>
    <source>
        <strain evidence="3">NM-5</strain>
    </source>
</reference>
<dbReference type="Proteomes" id="UP000076023">
    <property type="component" value="Unassembled WGS sequence"/>
</dbReference>
<feature type="domain" description="Glycosyltransferase 2-like" evidence="1">
    <location>
        <begin position="4"/>
        <end position="142"/>
    </location>
</feature>
<dbReference type="InterPro" id="IPR050834">
    <property type="entry name" value="Glycosyltransf_2"/>
</dbReference>
<dbReference type="InterPro" id="IPR001173">
    <property type="entry name" value="Glyco_trans_2-like"/>
</dbReference>
<dbReference type="EMBL" id="BDCO01000002">
    <property type="protein sequence ID" value="GAT31744.1"/>
    <property type="molecule type" value="Genomic_DNA"/>
</dbReference>
<dbReference type="CDD" id="cd06433">
    <property type="entry name" value="GT_2_WfgS_like"/>
    <property type="match status" value="1"/>
</dbReference>
<dbReference type="OrthoDB" id="184190at2"/>
<gene>
    <name evidence="2" type="ORF">TSACC_2138</name>
</gene>
<dbReference type="PANTHER" id="PTHR43685:SF2">
    <property type="entry name" value="GLYCOSYLTRANSFERASE 2-LIKE DOMAIN-CONTAINING PROTEIN"/>
    <property type="match status" value="1"/>
</dbReference>
<proteinExistence type="predicted"/>
<evidence type="ECO:0000259" key="1">
    <source>
        <dbReference type="Pfam" id="PF00535"/>
    </source>
</evidence>
<dbReference type="InParanoid" id="A0A146G3Y1"/>
<dbReference type="Gene3D" id="3.90.550.10">
    <property type="entry name" value="Spore Coat Polysaccharide Biosynthesis Protein SpsA, Chain A"/>
    <property type="match status" value="1"/>
</dbReference>
<evidence type="ECO:0000313" key="2">
    <source>
        <dbReference type="EMBL" id="GAT31744.1"/>
    </source>
</evidence>
<organism evidence="2 3">
    <name type="scientific">Terrimicrobium sacchariphilum</name>
    <dbReference type="NCBI Taxonomy" id="690879"/>
    <lineage>
        <taxon>Bacteria</taxon>
        <taxon>Pseudomonadati</taxon>
        <taxon>Verrucomicrobiota</taxon>
        <taxon>Terrimicrobiia</taxon>
        <taxon>Terrimicrobiales</taxon>
        <taxon>Terrimicrobiaceae</taxon>
        <taxon>Terrimicrobium</taxon>
    </lineage>
</organism>
<dbReference type="STRING" id="690879.TSACC_2138"/>
<dbReference type="GO" id="GO:0016740">
    <property type="term" value="F:transferase activity"/>
    <property type="evidence" value="ECO:0007669"/>
    <property type="project" value="UniProtKB-KW"/>
</dbReference>
<keyword evidence="3" id="KW-1185">Reference proteome</keyword>
<dbReference type="RefSeq" id="WP_075077629.1">
    <property type="nucleotide sequence ID" value="NZ_BDCO01000002.1"/>
</dbReference>
<dbReference type="SUPFAM" id="SSF53448">
    <property type="entry name" value="Nucleotide-diphospho-sugar transferases"/>
    <property type="match status" value="1"/>
</dbReference>
<protein>
    <submittedName>
        <fullName evidence="2">Glycosyltransferase</fullName>
    </submittedName>
</protein>
<evidence type="ECO:0000313" key="3">
    <source>
        <dbReference type="Proteomes" id="UP000076023"/>
    </source>
</evidence>
<dbReference type="AlphaFoldDB" id="A0A146G3Y1"/>
<name>A0A146G3Y1_TERSA</name>
<keyword evidence="2" id="KW-0808">Transferase</keyword>